<name>A0A1M5Y932_9BRAD</name>
<reference evidence="2 3" key="1">
    <citation type="submission" date="2016-11" db="EMBL/GenBank/DDBJ databases">
        <authorList>
            <person name="Jaros S."/>
            <person name="Januszkiewicz K."/>
            <person name="Wedrychowicz H."/>
        </authorList>
    </citation>
    <scope>NUCLEOTIDE SEQUENCE [LARGE SCALE GENOMIC DNA]</scope>
    <source>
        <strain evidence="2 3">GAS138</strain>
    </source>
</reference>
<dbReference type="AlphaFoldDB" id="A0A1M5Y932"/>
<proteinExistence type="predicted"/>
<organism evidence="2 3">
    <name type="scientific">Bradyrhizobium erythrophlei</name>
    <dbReference type="NCBI Taxonomy" id="1437360"/>
    <lineage>
        <taxon>Bacteria</taxon>
        <taxon>Pseudomonadati</taxon>
        <taxon>Pseudomonadota</taxon>
        <taxon>Alphaproteobacteria</taxon>
        <taxon>Hyphomicrobiales</taxon>
        <taxon>Nitrobacteraceae</taxon>
        <taxon>Bradyrhizobium</taxon>
    </lineage>
</organism>
<evidence type="ECO:0000256" key="1">
    <source>
        <dbReference type="SAM" id="Phobius"/>
    </source>
</evidence>
<evidence type="ECO:0000313" key="2">
    <source>
        <dbReference type="EMBL" id="SHI08344.1"/>
    </source>
</evidence>
<evidence type="ECO:0000313" key="3">
    <source>
        <dbReference type="Proteomes" id="UP000189796"/>
    </source>
</evidence>
<protein>
    <submittedName>
        <fullName evidence="2">Uncharacterized protein</fullName>
    </submittedName>
</protein>
<keyword evidence="1" id="KW-0472">Membrane</keyword>
<keyword evidence="1" id="KW-1133">Transmembrane helix</keyword>
<accession>A0A1M5Y932</accession>
<dbReference type="EMBL" id="LT670817">
    <property type="protein sequence ID" value="SHI08344.1"/>
    <property type="molecule type" value="Genomic_DNA"/>
</dbReference>
<dbReference type="Proteomes" id="UP000189796">
    <property type="component" value="Chromosome I"/>
</dbReference>
<sequence length="114" mass="12554">MGKNGGPFASARKACRHVYDALARDWDPISPLALLLVPTGLVEPLKLVAVAVAGDGHWITGTVMIGAAYAASLLLVDRLFVMVKPKLLTLPWFARLWRWFVAVRSKAVELFRRA</sequence>
<gene>
    <name evidence="2" type="ORF">SAMN05443248_8034</name>
</gene>
<keyword evidence="1" id="KW-0812">Transmembrane</keyword>
<feature type="transmembrane region" description="Helical" evidence="1">
    <location>
        <begin position="58"/>
        <end position="76"/>
    </location>
</feature>